<evidence type="ECO:0000256" key="2">
    <source>
        <dbReference type="SAM" id="MobiDB-lite"/>
    </source>
</evidence>
<organism evidence="3 4">
    <name type="scientific">Apostasia shenzhenica</name>
    <dbReference type="NCBI Taxonomy" id="1088818"/>
    <lineage>
        <taxon>Eukaryota</taxon>
        <taxon>Viridiplantae</taxon>
        <taxon>Streptophyta</taxon>
        <taxon>Embryophyta</taxon>
        <taxon>Tracheophyta</taxon>
        <taxon>Spermatophyta</taxon>
        <taxon>Magnoliopsida</taxon>
        <taxon>Liliopsida</taxon>
        <taxon>Asparagales</taxon>
        <taxon>Orchidaceae</taxon>
        <taxon>Apostasioideae</taxon>
        <taxon>Apostasia</taxon>
    </lineage>
</organism>
<protein>
    <submittedName>
        <fullName evidence="3">Indole-3-acetic acid-induced protein ARG7</fullName>
    </submittedName>
</protein>
<feature type="compositionally biased region" description="Basic and acidic residues" evidence="2">
    <location>
        <begin position="90"/>
        <end position="107"/>
    </location>
</feature>
<sequence>MRRFGFLSEGIVATPSPLVCQRRFASSCPKVPPRNISLLRWFRPFVSAVSVFLYGIHINSYPALIPPQPNSSDPMKQMIHRLVRMGRAPEYEPLRTTTKDSDDESSRGRRRLGRWRPEVPAGHVPVLVGEEMERFAVPAEMLGRPLFHELLRRSAEEYGYGQSGVLRIPCTVPLFCRVLRFLSVVAYSDPTDENESEILQSFDHNTRSITDGKPT</sequence>
<keyword evidence="4" id="KW-1185">Reference proteome</keyword>
<dbReference type="Proteomes" id="UP000236161">
    <property type="component" value="Unassembled WGS sequence"/>
</dbReference>
<dbReference type="GO" id="GO:0009733">
    <property type="term" value="P:response to auxin"/>
    <property type="evidence" value="ECO:0007669"/>
    <property type="project" value="InterPro"/>
</dbReference>
<dbReference type="OrthoDB" id="838391at2759"/>
<dbReference type="InterPro" id="IPR003676">
    <property type="entry name" value="SAUR_fam"/>
</dbReference>
<evidence type="ECO:0000313" key="3">
    <source>
        <dbReference type="EMBL" id="PKA65999.1"/>
    </source>
</evidence>
<evidence type="ECO:0000313" key="4">
    <source>
        <dbReference type="Proteomes" id="UP000236161"/>
    </source>
</evidence>
<feature type="region of interest" description="Disordered" evidence="2">
    <location>
        <begin position="90"/>
        <end position="114"/>
    </location>
</feature>
<dbReference type="PANTHER" id="PTHR31374">
    <property type="entry name" value="AUXIN-INDUCED PROTEIN-LIKE-RELATED"/>
    <property type="match status" value="1"/>
</dbReference>
<dbReference type="Pfam" id="PF02519">
    <property type="entry name" value="Auxin_inducible"/>
    <property type="match status" value="1"/>
</dbReference>
<gene>
    <name evidence="3" type="primary">ARG7</name>
    <name evidence="3" type="ORF">AXF42_Ash010408</name>
</gene>
<dbReference type="EMBL" id="KZ451888">
    <property type="protein sequence ID" value="PKA65999.1"/>
    <property type="molecule type" value="Genomic_DNA"/>
</dbReference>
<reference evidence="3 4" key="1">
    <citation type="journal article" date="2017" name="Nature">
        <title>The Apostasia genome and the evolution of orchids.</title>
        <authorList>
            <person name="Zhang G.Q."/>
            <person name="Liu K.W."/>
            <person name="Li Z."/>
            <person name="Lohaus R."/>
            <person name="Hsiao Y.Y."/>
            <person name="Niu S.C."/>
            <person name="Wang J.Y."/>
            <person name="Lin Y.C."/>
            <person name="Xu Q."/>
            <person name="Chen L.J."/>
            <person name="Yoshida K."/>
            <person name="Fujiwara S."/>
            <person name="Wang Z.W."/>
            <person name="Zhang Y.Q."/>
            <person name="Mitsuda N."/>
            <person name="Wang M."/>
            <person name="Liu G.H."/>
            <person name="Pecoraro L."/>
            <person name="Huang H.X."/>
            <person name="Xiao X.J."/>
            <person name="Lin M."/>
            <person name="Wu X.Y."/>
            <person name="Wu W.L."/>
            <person name="Chen Y.Y."/>
            <person name="Chang S.B."/>
            <person name="Sakamoto S."/>
            <person name="Ohme-Takagi M."/>
            <person name="Yagi M."/>
            <person name="Zeng S.J."/>
            <person name="Shen C.Y."/>
            <person name="Yeh C.M."/>
            <person name="Luo Y.B."/>
            <person name="Tsai W.C."/>
            <person name="Van de Peer Y."/>
            <person name="Liu Z.J."/>
        </authorList>
    </citation>
    <scope>NUCLEOTIDE SEQUENCE [LARGE SCALE GENOMIC DNA]</scope>
    <source>
        <strain evidence="4">cv. Shenzhen</strain>
        <tissue evidence="3">Stem</tissue>
    </source>
</reference>
<accession>A0A2I0BDX3</accession>
<evidence type="ECO:0000256" key="1">
    <source>
        <dbReference type="ARBA" id="ARBA00006974"/>
    </source>
</evidence>
<dbReference type="PANTHER" id="PTHR31374:SF198">
    <property type="entry name" value="AUXIN-RESPONSIVE PROTEIN SAUR72"/>
    <property type="match status" value="1"/>
</dbReference>
<dbReference type="STRING" id="1088818.A0A2I0BDX3"/>
<dbReference type="AlphaFoldDB" id="A0A2I0BDX3"/>
<proteinExistence type="inferred from homology"/>
<comment type="similarity">
    <text evidence="1">Belongs to the ARG7 family.</text>
</comment>
<name>A0A2I0BDX3_9ASPA</name>